<gene>
    <name evidence="1" type="ORF">I8531_004113</name>
</gene>
<evidence type="ECO:0000313" key="2">
    <source>
        <dbReference type="Proteomes" id="UP000867740"/>
    </source>
</evidence>
<dbReference type="PANTHER" id="PTHR40658:SF3">
    <property type="entry name" value="CLBS_DFSB FAMILY FOUR-HELIX BUNDLE PROTEIN"/>
    <property type="match status" value="1"/>
</dbReference>
<evidence type="ECO:0000313" key="1">
    <source>
        <dbReference type="EMBL" id="HAT3583763.1"/>
    </source>
</evidence>
<proteinExistence type="predicted"/>
<name>A0A9P3WG19_KLUIN</name>
<reference evidence="1" key="2">
    <citation type="submission" date="2020-10" db="EMBL/GenBank/DDBJ databases">
        <authorList>
            <consortium name="NCBI Pathogen Detection Project"/>
        </authorList>
    </citation>
    <scope>NUCLEOTIDE SEQUENCE</scope>
    <source>
        <strain evidence="1">CAVp300</strain>
    </source>
</reference>
<accession>A0A9P3WG19</accession>
<dbReference type="RefSeq" id="WP_047369175.1">
    <property type="nucleotide sequence ID" value="NZ_CABMNU010000005.1"/>
</dbReference>
<comment type="caution">
    <text evidence="1">The sequence shown here is derived from an EMBL/GenBank/DDBJ whole genome shotgun (WGS) entry which is preliminary data.</text>
</comment>
<dbReference type="Gene3D" id="1.20.120.450">
    <property type="entry name" value="dinb family like domain"/>
    <property type="match status" value="1"/>
</dbReference>
<dbReference type="InterPro" id="IPR034660">
    <property type="entry name" value="DinB/YfiT-like"/>
</dbReference>
<dbReference type="InterPro" id="IPR012550">
    <property type="entry name" value="DUF1706"/>
</dbReference>
<dbReference type="EMBL" id="DACSUM010000041">
    <property type="protein sequence ID" value="HAT3583763.1"/>
    <property type="molecule type" value="Genomic_DNA"/>
</dbReference>
<dbReference type="Proteomes" id="UP000867740">
    <property type="component" value="Unassembled WGS sequence"/>
</dbReference>
<dbReference type="SUPFAM" id="SSF109854">
    <property type="entry name" value="DinB/YfiT-like putative metalloenzymes"/>
    <property type="match status" value="1"/>
</dbReference>
<reference evidence="1" key="1">
    <citation type="journal article" date="2018" name="Genome Biol.">
        <title>SKESA: strategic k-mer extension for scrupulous assemblies.</title>
        <authorList>
            <person name="Souvorov A."/>
            <person name="Agarwala R."/>
            <person name="Lipman D.J."/>
        </authorList>
    </citation>
    <scope>NUCLEOTIDE SEQUENCE</scope>
    <source>
        <strain evidence="1">CAVp300</strain>
    </source>
</reference>
<dbReference type="Pfam" id="PF08020">
    <property type="entry name" value="DUF1706"/>
    <property type="match status" value="1"/>
</dbReference>
<dbReference type="AlphaFoldDB" id="A0A9P3WG19"/>
<sequence>MAVPESKTALLEAMEKSALALRKKLARIPPEMAFQPCLDGHVAGSRMSVANLVSYLIGWGEQVLYWHHQEAAGEQIDFPAKGVKWNELGKLAQKYYADYQHITSWSMLLNLLEENQQQLVALVNGFSDDELYHQLWYGKWTRGRMIQFNSVSPYKNASARLNVLLKALATT</sequence>
<protein>
    <submittedName>
        <fullName evidence="1">ClbS/DfsB family four-helix bundle protein</fullName>
    </submittedName>
</protein>
<organism evidence="1 2">
    <name type="scientific">Kluyvera intermedia</name>
    <name type="common">Enterobacter intermedius</name>
    <dbReference type="NCBI Taxonomy" id="61648"/>
    <lineage>
        <taxon>Bacteria</taxon>
        <taxon>Pseudomonadati</taxon>
        <taxon>Pseudomonadota</taxon>
        <taxon>Gammaproteobacteria</taxon>
        <taxon>Enterobacterales</taxon>
        <taxon>Enterobacteriaceae</taxon>
        <taxon>Kluyvera</taxon>
    </lineage>
</organism>
<dbReference type="PANTHER" id="PTHR40658">
    <property type="match status" value="1"/>
</dbReference>